<evidence type="ECO:0000313" key="1">
    <source>
        <dbReference type="EMBL" id="KAH9497866.1"/>
    </source>
</evidence>
<organism evidence="1 2">
    <name type="scientific">Dermatophagoides farinae</name>
    <name type="common">American house dust mite</name>
    <dbReference type="NCBI Taxonomy" id="6954"/>
    <lineage>
        <taxon>Eukaryota</taxon>
        <taxon>Metazoa</taxon>
        <taxon>Ecdysozoa</taxon>
        <taxon>Arthropoda</taxon>
        <taxon>Chelicerata</taxon>
        <taxon>Arachnida</taxon>
        <taxon>Acari</taxon>
        <taxon>Acariformes</taxon>
        <taxon>Sarcoptiformes</taxon>
        <taxon>Astigmata</taxon>
        <taxon>Psoroptidia</taxon>
        <taxon>Analgoidea</taxon>
        <taxon>Pyroglyphidae</taxon>
        <taxon>Dermatophagoidinae</taxon>
        <taxon>Dermatophagoides</taxon>
    </lineage>
</organism>
<dbReference type="Proteomes" id="UP000790347">
    <property type="component" value="Unassembled WGS sequence"/>
</dbReference>
<dbReference type="AlphaFoldDB" id="A0A922KVY4"/>
<evidence type="ECO:0000313" key="2">
    <source>
        <dbReference type="Proteomes" id="UP000790347"/>
    </source>
</evidence>
<sequence>MIIGIQINICENMVNEKNDHGNDAEHYKFIGGYLVTNMVQCPMKHHVHHQVTLEFRYQSMILTLTFLKGLHWIELSEQLIRFTGWNAYLKIIMDCRRTIGKLNLEPRIEFGHCLGTWTANIGSISNGTINVVWRNWDFLWGQGKFNVYLHKIGYRYKSSCFCGNTNNTNFCDFCTKFWNKEFNRFKIIVVQTYCGLRSKIGPEIDEDRLVRSSCNHDTSWRKNPIFDDFQIVHYT</sequence>
<reference evidence="1" key="2">
    <citation type="journal article" date="2022" name="Res Sq">
        <title>Comparative Genomics Reveals Insights into the Divergent Evolution of Astigmatic Mites and Household Pest Adaptations.</title>
        <authorList>
            <person name="Xiong Q."/>
            <person name="Wan A.T.-Y."/>
            <person name="Liu X.-Y."/>
            <person name="Fung C.S.-H."/>
            <person name="Xiao X."/>
            <person name="Malainual N."/>
            <person name="Hou J."/>
            <person name="Wang L."/>
            <person name="Wang M."/>
            <person name="Yang K."/>
            <person name="Cui Y."/>
            <person name="Leung E."/>
            <person name="Nong W."/>
            <person name="Shin S.-K."/>
            <person name="Au S."/>
            <person name="Jeong K.Y."/>
            <person name="Chew F.T."/>
            <person name="Hui J."/>
            <person name="Leung T.F."/>
            <person name="Tungtrongchitr A."/>
            <person name="Zhong N."/>
            <person name="Liu Z."/>
            <person name="Tsui S."/>
        </authorList>
    </citation>
    <scope>NUCLEOTIDE SEQUENCE</scope>
    <source>
        <strain evidence="1">Derf</strain>
        <tissue evidence="1">Whole organism</tissue>
    </source>
</reference>
<gene>
    <name evidence="1" type="primary">WDR36_1</name>
    <name evidence="1" type="ORF">DERF_013819</name>
</gene>
<proteinExistence type="predicted"/>
<accession>A0A922KVY4</accession>
<protein>
    <submittedName>
        <fullName evidence="1">WD repeat-containing protein 36, variant 2</fullName>
    </submittedName>
</protein>
<name>A0A922KVY4_DERFA</name>
<keyword evidence="2" id="KW-1185">Reference proteome</keyword>
<comment type="caution">
    <text evidence="1">The sequence shown here is derived from an EMBL/GenBank/DDBJ whole genome shotgun (WGS) entry which is preliminary data.</text>
</comment>
<reference evidence="1" key="1">
    <citation type="submission" date="2013-05" db="EMBL/GenBank/DDBJ databases">
        <authorList>
            <person name="Yim A.K.Y."/>
            <person name="Chan T.F."/>
            <person name="Ji K.M."/>
            <person name="Liu X.Y."/>
            <person name="Zhou J.W."/>
            <person name="Li R.Q."/>
            <person name="Yang K.Y."/>
            <person name="Li J."/>
            <person name="Li M."/>
            <person name="Law P.T.W."/>
            <person name="Wu Y.L."/>
            <person name="Cai Z.L."/>
            <person name="Qin H."/>
            <person name="Bao Y."/>
            <person name="Leung R.K.K."/>
            <person name="Ng P.K.S."/>
            <person name="Zou J."/>
            <person name="Zhong X.J."/>
            <person name="Ran P.X."/>
            <person name="Zhong N.S."/>
            <person name="Liu Z.G."/>
            <person name="Tsui S.K.W."/>
        </authorList>
    </citation>
    <scope>NUCLEOTIDE SEQUENCE</scope>
    <source>
        <strain evidence="1">Derf</strain>
        <tissue evidence="1">Whole organism</tissue>
    </source>
</reference>
<dbReference type="EMBL" id="ASGP02000007">
    <property type="protein sequence ID" value="KAH9497866.1"/>
    <property type="molecule type" value="Genomic_DNA"/>
</dbReference>